<comment type="caution">
    <text evidence="8">The sequence shown here is derived from an EMBL/GenBank/DDBJ whole genome shotgun (WGS) entry which is preliminary data.</text>
</comment>
<dbReference type="FunFam" id="2.40.330.10:FF:000003">
    <property type="entry name" value="B3 domain-containing transcription factor FUS3"/>
    <property type="match status" value="1"/>
</dbReference>
<feature type="region of interest" description="Disordered" evidence="6">
    <location>
        <begin position="132"/>
        <end position="177"/>
    </location>
</feature>
<dbReference type="Pfam" id="PF02362">
    <property type="entry name" value="B3"/>
    <property type="match status" value="1"/>
</dbReference>
<dbReference type="SMART" id="SM01019">
    <property type="entry name" value="B3"/>
    <property type="match status" value="1"/>
</dbReference>
<feature type="domain" description="TF-B3" evidence="7">
    <location>
        <begin position="29"/>
        <end position="131"/>
    </location>
</feature>
<dbReference type="Proteomes" id="UP001162972">
    <property type="component" value="Chromosome 9"/>
</dbReference>
<dbReference type="AlphaFoldDB" id="A0AAD6NY62"/>
<keyword evidence="2" id="KW-0805">Transcription regulation</keyword>
<feature type="compositionally biased region" description="Low complexity" evidence="6">
    <location>
        <begin position="156"/>
        <end position="166"/>
    </location>
</feature>
<evidence type="ECO:0000256" key="1">
    <source>
        <dbReference type="ARBA" id="ARBA00004123"/>
    </source>
</evidence>
<dbReference type="GO" id="GO:0005634">
    <property type="term" value="C:nucleus"/>
    <property type="evidence" value="ECO:0007669"/>
    <property type="project" value="UniProtKB-SubCell"/>
</dbReference>
<dbReference type="CDD" id="cd10015">
    <property type="entry name" value="BfiI_C_EcoRII_N_B3"/>
    <property type="match status" value="1"/>
</dbReference>
<evidence type="ECO:0000256" key="3">
    <source>
        <dbReference type="ARBA" id="ARBA00023125"/>
    </source>
</evidence>
<dbReference type="Gene3D" id="2.40.330.10">
    <property type="entry name" value="DNA-binding pseudobarrel domain"/>
    <property type="match status" value="1"/>
</dbReference>
<protein>
    <recommendedName>
        <fullName evidence="7">TF-B3 domain-containing protein</fullName>
    </recommendedName>
</protein>
<dbReference type="InterPro" id="IPR015300">
    <property type="entry name" value="DNA-bd_pseudobarrel_sf"/>
</dbReference>
<feature type="compositionally biased region" description="Polar residues" evidence="6">
    <location>
        <begin position="167"/>
        <end position="177"/>
    </location>
</feature>
<keyword evidence="9" id="KW-1185">Reference proteome</keyword>
<keyword evidence="3" id="KW-0238">DNA-binding</keyword>
<dbReference type="GO" id="GO:0009733">
    <property type="term" value="P:response to auxin"/>
    <property type="evidence" value="ECO:0007669"/>
    <property type="project" value="UniProtKB-ARBA"/>
</dbReference>
<evidence type="ECO:0000256" key="5">
    <source>
        <dbReference type="ARBA" id="ARBA00023242"/>
    </source>
</evidence>
<sequence length="177" mass="19999">MQTQNNYHRQAAAERRQGWKPEKNLRFLLQKVLKQSDVGSLGRIVLPKKEAETHLPELEARDGISIAMEDIGTSRVWNMRYRFWPNNKSRMYLLENTGDFVRTNGLQEGDFIVIYSDVKCGKYMIRGVKVRQPAGPKAESKKAGKSRRNSHANCPAAANNGSGSSSTTMITQTRTVK</sequence>
<evidence type="ECO:0000256" key="2">
    <source>
        <dbReference type="ARBA" id="ARBA00023015"/>
    </source>
</evidence>
<dbReference type="SUPFAM" id="SSF101936">
    <property type="entry name" value="DNA-binding pseudobarrel domain"/>
    <property type="match status" value="1"/>
</dbReference>
<organism evidence="8 9">
    <name type="scientific">Salix udensis</name>
    <dbReference type="NCBI Taxonomy" id="889485"/>
    <lineage>
        <taxon>Eukaryota</taxon>
        <taxon>Viridiplantae</taxon>
        <taxon>Streptophyta</taxon>
        <taxon>Embryophyta</taxon>
        <taxon>Tracheophyta</taxon>
        <taxon>Spermatophyta</taxon>
        <taxon>Magnoliopsida</taxon>
        <taxon>eudicotyledons</taxon>
        <taxon>Gunneridae</taxon>
        <taxon>Pentapetalae</taxon>
        <taxon>rosids</taxon>
        <taxon>fabids</taxon>
        <taxon>Malpighiales</taxon>
        <taxon>Salicaceae</taxon>
        <taxon>Saliceae</taxon>
        <taxon>Salix</taxon>
    </lineage>
</organism>
<evidence type="ECO:0000313" key="9">
    <source>
        <dbReference type="Proteomes" id="UP001162972"/>
    </source>
</evidence>
<dbReference type="PANTHER" id="PTHR31140:SF81">
    <property type="entry name" value="B3 DOMAIN-CONTAINING TRANSCRIPTION FACTOR ABI3"/>
    <property type="match status" value="1"/>
</dbReference>
<dbReference type="PANTHER" id="PTHR31140">
    <property type="entry name" value="B3 DOMAIN-CONTAINING TRANSCRIPTION FACTOR ABI3"/>
    <property type="match status" value="1"/>
</dbReference>
<accession>A0AAD6NY62</accession>
<name>A0AAD6NY62_9ROSI</name>
<keyword evidence="5" id="KW-0539">Nucleus</keyword>
<evidence type="ECO:0000313" key="8">
    <source>
        <dbReference type="EMBL" id="KAJ6409364.1"/>
    </source>
</evidence>
<reference evidence="8 9" key="1">
    <citation type="journal article" date="2023" name="Int. J. Mol. Sci.">
        <title>De Novo Assembly and Annotation of 11 Diverse Shrub Willow (Salix) Genomes Reveals Novel Gene Organization in Sex-Linked Regions.</title>
        <authorList>
            <person name="Hyden B."/>
            <person name="Feng K."/>
            <person name="Yates T.B."/>
            <person name="Jawdy S."/>
            <person name="Cereghino C."/>
            <person name="Smart L.B."/>
            <person name="Muchero W."/>
        </authorList>
    </citation>
    <scope>NUCLEOTIDE SEQUENCE [LARGE SCALE GENOMIC DNA]</scope>
    <source>
        <tissue evidence="8">Shoot tip</tissue>
    </source>
</reference>
<evidence type="ECO:0000256" key="6">
    <source>
        <dbReference type="SAM" id="MobiDB-lite"/>
    </source>
</evidence>
<evidence type="ECO:0000256" key="4">
    <source>
        <dbReference type="ARBA" id="ARBA00023163"/>
    </source>
</evidence>
<dbReference type="InterPro" id="IPR044800">
    <property type="entry name" value="LEC2-like"/>
</dbReference>
<evidence type="ECO:0000259" key="7">
    <source>
        <dbReference type="PROSITE" id="PS50863"/>
    </source>
</evidence>
<gene>
    <name evidence="8" type="ORF">OIU84_008957</name>
</gene>
<keyword evidence="4" id="KW-0804">Transcription</keyword>
<dbReference type="PROSITE" id="PS50863">
    <property type="entry name" value="B3"/>
    <property type="match status" value="1"/>
</dbReference>
<dbReference type="GO" id="GO:0003677">
    <property type="term" value="F:DNA binding"/>
    <property type="evidence" value="ECO:0007669"/>
    <property type="project" value="UniProtKB-KW"/>
</dbReference>
<dbReference type="EMBL" id="JAPFFJ010000015">
    <property type="protein sequence ID" value="KAJ6409364.1"/>
    <property type="molecule type" value="Genomic_DNA"/>
</dbReference>
<comment type="subcellular location">
    <subcellularLocation>
        <location evidence="1">Nucleus</location>
    </subcellularLocation>
</comment>
<dbReference type="GO" id="GO:0003700">
    <property type="term" value="F:DNA-binding transcription factor activity"/>
    <property type="evidence" value="ECO:0007669"/>
    <property type="project" value="InterPro"/>
</dbReference>
<proteinExistence type="predicted"/>
<dbReference type="InterPro" id="IPR003340">
    <property type="entry name" value="B3_DNA-bd"/>
</dbReference>